<accession>A0A1G2T1E3</accession>
<dbReference type="InterPro" id="IPR029060">
    <property type="entry name" value="PIN-like_dom_sf"/>
</dbReference>
<sequence length="145" mass="16273">MGKPRVFVDSSVIVAALLSSSGGSYYLLTLLRDQFEFVTNQYVLLELEELLQGKFYKHIDMQNKLFLLLGVAHIKVQAFPSRKEINKLGKIISKKDAPILAGALAESALLVTLDNEFLTAKVSGYALKHGLKIVKPKDLIEQRRW</sequence>
<dbReference type="InterPro" id="IPR002850">
    <property type="entry name" value="PIN_toxin-like"/>
</dbReference>
<evidence type="ECO:0000313" key="4">
    <source>
        <dbReference type="Proteomes" id="UP000178538"/>
    </source>
</evidence>
<dbReference type="SUPFAM" id="SSF88723">
    <property type="entry name" value="PIN domain-like"/>
    <property type="match status" value="1"/>
</dbReference>
<feature type="transmembrane region" description="Helical" evidence="1">
    <location>
        <begin position="6"/>
        <end position="28"/>
    </location>
</feature>
<evidence type="ECO:0000313" key="3">
    <source>
        <dbReference type="EMBL" id="OHA90838.1"/>
    </source>
</evidence>
<gene>
    <name evidence="3" type="ORF">A2832_00775</name>
</gene>
<feature type="domain" description="PIN" evidence="2">
    <location>
        <begin position="4"/>
        <end position="119"/>
    </location>
</feature>
<organism evidence="3 4">
    <name type="scientific">Candidatus Zambryskibacteria bacterium RIFCSPHIGHO2_01_FULL_44_22b</name>
    <dbReference type="NCBI Taxonomy" id="1802737"/>
    <lineage>
        <taxon>Bacteria</taxon>
        <taxon>Candidatus Zambryskiibacteriota</taxon>
    </lineage>
</organism>
<keyword evidence="1" id="KW-1133">Transmembrane helix</keyword>
<dbReference type="Pfam" id="PF13470">
    <property type="entry name" value="PIN_3"/>
    <property type="match status" value="1"/>
</dbReference>
<dbReference type="AlphaFoldDB" id="A0A1G2T1E3"/>
<evidence type="ECO:0000256" key="1">
    <source>
        <dbReference type="SAM" id="Phobius"/>
    </source>
</evidence>
<keyword evidence="1" id="KW-0812">Transmembrane</keyword>
<dbReference type="Proteomes" id="UP000178538">
    <property type="component" value="Unassembled WGS sequence"/>
</dbReference>
<dbReference type="InterPro" id="IPR002716">
    <property type="entry name" value="PIN_dom"/>
</dbReference>
<reference evidence="3 4" key="1">
    <citation type="journal article" date="2016" name="Nat. Commun.">
        <title>Thousands of microbial genomes shed light on interconnected biogeochemical processes in an aquifer system.</title>
        <authorList>
            <person name="Anantharaman K."/>
            <person name="Brown C.T."/>
            <person name="Hug L.A."/>
            <person name="Sharon I."/>
            <person name="Castelle C.J."/>
            <person name="Probst A.J."/>
            <person name="Thomas B.C."/>
            <person name="Singh A."/>
            <person name="Wilkins M.J."/>
            <person name="Karaoz U."/>
            <person name="Brodie E.L."/>
            <person name="Williams K.H."/>
            <person name="Hubbard S.S."/>
            <person name="Banfield J.F."/>
        </authorList>
    </citation>
    <scope>NUCLEOTIDE SEQUENCE [LARGE SCALE GENOMIC DNA]</scope>
</reference>
<comment type="caution">
    <text evidence="3">The sequence shown here is derived from an EMBL/GenBank/DDBJ whole genome shotgun (WGS) entry which is preliminary data.</text>
</comment>
<dbReference type="EMBL" id="MHVG01000015">
    <property type="protein sequence ID" value="OHA90838.1"/>
    <property type="molecule type" value="Genomic_DNA"/>
</dbReference>
<dbReference type="SMART" id="SM00670">
    <property type="entry name" value="PINc"/>
    <property type="match status" value="1"/>
</dbReference>
<name>A0A1G2T1E3_9BACT</name>
<protein>
    <submittedName>
        <fullName evidence="3">Putative toxin-antitoxin system toxin component, PIN family</fullName>
    </submittedName>
</protein>
<keyword evidence="1" id="KW-0472">Membrane</keyword>
<dbReference type="Gene3D" id="3.40.50.1010">
    <property type="entry name" value="5'-nuclease"/>
    <property type="match status" value="1"/>
</dbReference>
<evidence type="ECO:0000259" key="2">
    <source>
        <dbReference type="SMART" id="SM00670"/>
    </source>
</evidence>
<dbReference type="NCBIfam" id="TIGR00305">
    <property type="entry name" value="putative toxin-antitoxin system toxin component, PIN family"/>
    <property type="match status" value="1"/>
</dbReference>
<proteinExistence type="predicted"/>